<dbReference type="EMBL" id="JAPFFF010000003">
    <property type="protein sequence ID" value="KAK8895471.1"/>
    <property type="molecule type" value="Genomic_DNA"/>
</dbReference>
<dbReference type="Gene3D" id="3.90.1720.10">
    <property type="entry name" value="endopeptidase domain like (from Nostoc punctiforme)"/>
    <property type="match status" value="1"/>
</dbReference>
<name>A0ABR2KXK7_9EUKA</name>
<evidence type="ECO:0000256" key="1">
    <source>
        <dbReference type="ARBA" id="ARBA00007074"/>
    </source>
</evidence>
<evidence type="ECO:0000256" key="4">
    <source>
        <dbReference type="ARBA" id="ARBA00022807"/>
    </source>
</evidence>
<comment type="similarity">
    <text evidence="1">Belongs to the peptidase C40 family.</text>
</comment>
<keyword evidence="4" id="KW-0788">Thiol protease</keyword>
<feature type="domain" description="NlpC/P60" evidence="5">
    <location>
        <begin position="16"/>
        <end position="75"/>
    </location>
</feature>
<protein>
    <recommendedName>
        <fullName evidence="5">NlpC/P60 domain-containing protein</fullName>
    </recommendedName>
</protein>
<dbReference type="InterPro" id="IPR051794">
    <property type="entry name" value="PG_Endopeptidase_C40"/>
</dbReference>
<dbReference type="PANTHER" id="PTHR47359:SF3">
    <property type="entry name" value="NLP_P60 DOMAIN-CONTAINING PROTEIN-RELATED"/>
    <property type="match status" value="1"/>
</dbReference>
<reference evidence="6 7" key="1">
    <citation type="submission" date="2024-04" db="EMBL/GenBank/DDBJ databases">
        <title>Tritrichomonas musculus Genome.</title>
        <authorList>
            <person name="Alves-Ferreira E."/>
            <person name="Grigg M."/>
            <person name="Lorenzi H."/>
            <person name="Galac M."/>
        </authorList>
    </citation>
    <scope>NUCLEOTIDE SEQUENCE [LARGE SCALE GENOMIC DNA]</scope>
    <source>
        <strain evidence="6 7">EAF2021</strain>
    </source>
</reference>
<dbReference type="SUPFAM" id="SSF54001">
    <property type="entry name" value="Cysteine proteinases"/>
    <property type="match status" value="1"/>
</dbReference>
<sequence>MTGKAIANTARGIIGCDYQLGEAGPDKFDCSGLVVYCHAQNNITNVPRTSDQQMTGGKKGYGSEGDVVIMLNGNHAGNGKKVKETLISYIDSNPIYRRYY</sequence>
<dbReference type="Proteomes" id="UP001470230">
    <property type="component" value="Unassembled WGS sequence"/>
</dbReference>
<evidence type="ECO:0000256" key="3">
    <source>
        <dbReference type="ARBA" id="ARBA00022801"/>
    </source>
</evidence>
<evidence type="ECO:0000259" key="5">
    <source>
        <dbReference type="Pfam" id="PF00877"/>
    </source>
</evidence>
<gene>
    <name evidence="6" type="ORF">M9Y10_023937</name>
</gene>
<dbReference type="PANTHER" id="PTHR47359">
    <property type="entry name" value="PEPTIDOGLYCAN DL-ENDOPEPTIDASE CWLO"/>
    <property type="match status" value="1"/>
</dbReference>
<evidence type="ECO:0000313" key="7">
    <source>
        <dbReference type="Proteomes" id="UP001470230"/>
    </source>
</evidence>
<proteinExistence type="inferred from homology"/>
<comment type="caution">
    <text evidence="6">The sequence shown here is derived from an EMBL/GenBank/DDBJ whole genome shotgun (WGS) entry which is preliminary data.</text>
</comment>
<keyword evidence="3" id="KW-0378">Hydrolase</keyword>
<evidence type="ECO:0000313" key="6">
    <source>
        <dbReference type="EMBL" id="KAK8895471.1"/>
    </source>
</evidence>
<keyword evidence="7" id="KW-1185">Reference proteome</keyword>
<organism evidence="6 7">
    <name type="scientific">Tritrichomonas musculus</name>
    <dbReference type="NCBI Taxonomy" id="1915356"/>
    <lineage>
        <taxon>Eukaryota</taxon>
        <taxon>Metamonada</taxon>
        <taxon>Parabasalia</taxon>
        <taxon>Tritrichomonadida</taxon>
        <taxon>Tritrichomonadidae</taxon>
        <taxon>Tritrichomonas</taxon>
    </lineage>
</organism>
<keyword evidence="2" id="KW-0645">Protease</keyword>
<dbReference type="Pfam" id="PF00877">
    <property type="entry name" value="NLPC_P60"/>
    <property type="match status" value="1"/>
</dbReference>
<dbReference type="InterPro" id="IPR038765">
    <property type="entry name" value="Papain-like_cys_pep_sf"/>
</dbReference>
<evidence type="ECO:0000256" key="2">
    <source>
        <dbReference type="ARBA" id="ARBA00022670"/>
    </source>
</evidence>
<accession>A0ABR2KXK7</accession>
<dbReference type="InterPro" id="IPR000064">
    <property type="entry name" value="NLP_P60_dom"/>
</dbReference>